<evidence type="ECO:0000313" key="2">
    <source>
        <dbReference type="EMBL" id="GHH37890.1"/>
    </source>
</evidence>
<evidence type="ECO:0000259" key="1">
    <source>
        <dbReference type="Pfam" id="PF00005"/>
    </source>
</evidence>
<keyword evidence="3" id="KW-1185">Reference proteome</keyword>
<comment type="caution">
    <text evidence="2">The sequence shown here is derived from an EMBL/GenBank/DDBJ whole genome shotgun (WGS) entry which is preliminary data.</text>
</comment>
<dbReference type="PANTHER" id="PTHR42794:SF2">
    <property type="entry name" value="ABC TRANSPORTER ATP-BINDING PROTEIN"/>
    <property type="match status" value="1"/>
</dbReference>
<organism evidence="2 3">
    <name type="scientific">Amycolatopsis oliviviridis</name>
    <dbReference type="NCBI Taxonomy" id="1471590"/>
    <lineage>
        <taxon>Bacteria</taxon>
        <taxon>Bacillati</taxon>
        <taxon>Actinomycetota</taxon>
        <taxon>Actinomycetes</taxon>
        <taxon>Pseudonocardiales</taxon>
        <taxon>Pseudonocardiaceae</taxon>
        <taxon>Amycolatopsis</taxon>
    </lineage>
</organism>
<protein>
    <recommendedName>
        <fullName evidence="1">ABC transporter domain-containing protein</fullName>
    </recommendedName>
</protein>
<reference evidence="3" key="1">
    <citation type="journal article" date="2019" name="Int. J. Syst. Evol. Microbiol.">
        <title>The Global Catalogue of Microorganisms (GCM) 10K type strain sequencing project: providing services to taxonomists for standard genome sequencing and annotation.</title>
        <authorList>
            <consortium name="The Broad Institute Genomics Platform"/>
            <consortium name="The Broad Institute Genome Sequencing Center for Infectious Disease"/>
            <person name="Wu L."/>
            <person name="Ma J."/>
        </authorList>
    </citation>
    <scope>NUCLEOTIDE SEQUENCE [LARGE SCALE GENOMIC DNA]</scope>
    <source>
        <strain evidence="3">CGMCC 4.7683</strain>
    </source>
</reference>
<dbReference type="PANTHER" id="PTHR42794">
    <property type="entry name" value="HEMIN IMPORT ATP-BINDING PROTEIN HMUV"/>
    <property type="match status" value="1"/>
</dbReference>
<name>A0ABQ3MAM5_9PSEU</name>
<evidence type="ECO:0000313" key="3">
    <source>
        <dbReference type="Proteomes" id="UP000635387"/>
    </source>
</evidence>
<dbReference type="EMBL" id="BNAY01000016">
    <property type="protein sequence ID" value="GHH37890.1"/>
    <property type="molecule type" value="Genomic_DNA"/>
</dbReference>
<dbReference type="Proteomes" id="UP000635387">
    <property type="component" value="Unassembled WGS sequence"/>
</dbReference>
<proteinExistence type="predicted"/>
<sequence>MENLSGGERQRTHIARALAQEPSAILLDEPTNHLDIAHQLDLMRLLAGAGRTAVVVLHDLSLAARFCDRLALMSEGRVVTSGPALDVLTPARIAEVFDVKAEVESDRFGDARIYYR</sequence>
<dbReference type="Pfam" id="PF00005">
    <property type="entry name" value="ABC_tran"/>
    <property type="match status" value="1"/>
</dbReference>
<dbReference type="SUPFAM" id="SSF52540">
    <property type="entry name" value="P-loop containing nucleoside triphosphate hydrolases"/>
    <property type="match status" value="1"/>
</dbReference>
<accession>A0ABQ3MAM5</accession>
<feature type="domain" description="ABC transporter" evidence="1">
    <location>
        <begin position="2"/>
        <end position="32"/>
    </location>
</feature>
<dbReference type="InterPro" id="IPR003439">
    <property type="entry name" value="ABC_transporter-like_ATP-bd"/>
</dbReference>
<dbReference type="Gene3D" id="3.40.50.300">
    <property type="entry name" value="P-loop containing nucleotide triphosphate hydrolases"/>
    <property type="match status" value="1"/>
</dbReference>
<dbReference type="InterPro" id="IPR027417">
    <property type="entry name" value="P-loop_NTPase"/>
</dbReference>
<gene>
    <name evidence="2" type="ORF">GCM10017790_82950</name>
</gene>